<evidence type="ECO:0000256" key="3">
    <source>
        <dbReference type="ARBA" id="ARBA00004286"/>
    </source>
</evidence>
<feature type="compositionally biased region" description="Basic residues" evidence="19">
    <location>
        <begin position="517"/>
        <end position="526"/>
    </location>
</feature>
<dbReference type="GO" id="GO:0030145">
    <property type="term" value="F:manganese ion binding"/>
    <property type="evidence" value="ECO:0007669"/>
    <property type="project" value="UniProtKB-UniRule"/>
</dbReference>
<dbReference type="PANTHER" id="PTHR10139">
    <property type="entry name" value="DOUBLE-STRAND BREAK REPAIR PROTEIN MRE11"/>
    <property type="match status" value="1"/>
</dbReference>
<dbReference type="InterPro" id="IPR004843">
    <property type="entry name" value="Calcineurin-like_PHP"/>
</dbReference>
<dbReference type="GO" id="GO:0006303">
    <property type="term" value="P:double-strand break repair via nonhomologous end joining"/>
    <property type="evidence" value="ECO:0007669"/>
    <property type="project" value="TreeGrafter"/>
</dbReference>
<comment type="caution">
    <text evidence="21">The sequence shown here is derived from an EMBL/GenBank/DDBJ whole genome shotgun (WGS) entry which is preliminary data.</text>
</comment>
<comment type="function">
    <text evidence="16">Core component of the MRN complex, which plays a central role in double-strand break (DSB) repair, DNA recombination, maintenance of telomere integrity and meiosis. The MRN complex is involved in the repair of DNA double-strand breaks (DSBs) via homologous recombination (HR), an error-free mechanism which primarily occurs during S and G2 phases. The complex (1) mediates the end resection of damaged DNA, which generates proper single-stranded DNA, a key initial steps in HR, and is (2) required for the recruitment of other repair factors and efficient activation of ATM and ATR upon DNA damage. Within the MRN complex, MRE11 possesses both single-strand endonuclease activity and double-strand-specific 3'-5' exonuclease activity. MRE11 first endonucleolytically cleaves the 5' strand at DNA DSB ends to prevent non-homologous end joining (NHEJ) and licence HR. It then generates a single-stranded DNA gap via 3' to 5' exonucleolytic degradation, which is required for single-strand invasion and recombination.</text>
</comment>
<feature type="compositionally biased region" description="Polar residues" evidence="19">
    <location>
        <begin position="632"/>
        <end position="643"/>
    </location>
</feature>
<evidence type="ECO:0000256" key="2">
    <source>
        <dbReference type="ARBA" id="ARBA00004123"/>
    </source>
</evidence>
<dbReference type="GO" id="GO:0008296">
    <property type="term" value="F:3'-5'-DNA exonuclease activity"/>
    <property type="evidence" value="ECO:0007669"/>
    <property type="project" value="InterPro"/>
</dbReference>
<dbReference type="SMART" id="SM01347">
    <property type="entry name" value="Mre11_DNA_bind"/>
    <property type="match status" value="1"/>
</dbReference>
<accession>A0AAD5Y4S6</accession>
<dbReference type="GO" id="GO:0035861">
    <property type="term" value="C:site of double-strand break"/>
    <property type="evidence" value="ECO:0007669"/>
    <property type="project" value="TreeGrafter"/>
</dbReference>
<dbReference type="GO" id="GO:0042138">
    <property type="term" value="P:meiotic DNA double-strand break formation"/>
    <property type="evidence" value="ECO:0007669"/>
    <property type="project" value="TreeGrafter"/>
</dbReference>
<gene>
    <name evidence="21" type="primary">MRE11A</name>
    <name evidence="21" type="ORF">HK103_003085</name>
</gene>
<dbReference type="PANTHER" id="PTHR10139:SF1">
    <property type="entry name" value="DOUBLE-STRAND BREAK REPAIR PROTEIN MRE11"/>
    <property type="match status" value="1"/>
</dbReference>
<comment type="similarity">
    <text evidence="4 16 18">Belongs to the MRE11/RAD32 family.</text>
</comment>
<evidence type="ECO:0000256" key="13">
    <source>
        <dbReference type="ARBA" id="ARBA00023211"/>
    </source>
</evidence>
<dbReference type="GO" id="GO:0000724">
    <property type="term" value="P:double-strand break repair via homologous recombination"/>
    <property type="evidence" value="ECO:0007669"/>
    <property type="project" value="TreeGrafter"/>
</dbReference>
<dbReference type="GO" id="GO:0030870">
    <property type="term" value="C:Mre11 complex"/>
    <property type="evidence" value="ECO:0007669"/>
    <property type="project" value="UniProtKB-UniRule"/>
</dbReference>
<keyword evidence="13 16" id="KW-0464">Manganese</keyword>
<dbReference type="Gene3D" id="3.30.110.110">
    <property type="entry name" value="Mre11, capping domain"/>
    <property type="match status" value="1"/>
</dbReference>
<dbReference type="SUPFAM" id="SSF56300">
    <property type="entry name" value="Metallo-dependent phosphatases"/>
    <property type="match status" value="1"/>
</dbReference>
<dbReference type="Pfam" id="PF00149">
    <property type="entry name" value="Metallophos"/>
    <property type="match status" value="1"/>
</dbReference>
<protein>
    <recommendedName>
        <fullName evidence="16">Double-strand break repair protein</fullName>
    </recommendedName>
</protein>
<dbReference type="Proteomes" id="UP001210925">
    <property type="component" value="Unassembled WGS sequence"/>
</dbReference>
<evidence type="ECO:0000256" key="16">
    <source>
        <dbReference type="PIRNR" id="PIRNR000882"/>
    </source>
</evidence>
<dbReference type="GO" id="GO:0031573">
    <property type="term" value="P:mitotic intra-S DNA damage checkpoint signaling"/>
    <property type="evidence" value="ECO:0007669"/>
    <property type="project" value="TreeGrafter"/>
</dbReference>
<dbReference type="EMBL" id="JADGKB010000022">
    <property type="protein sequence ID" value="KAJ3258944.1"/>
    <property type="molecule type" value="Genomic_DNA"/>
</dbReference>
<dbReference type="Pfam" id="PF04152">
    <property type="entry name" value="Mre11_DNA_bind"/>
    <property type="match status" value="1"/>
</dbReference>
<evidence type="ECO:0000256" key="9">
    <source>
        <dbReference type="ARBA" id="ARBA00022763"/>
    </source>
</evidence>
<dbReference type="InterPro" id="IPR041796">
    <property type="entry name" value="Mre11_N"/>
</dbReference>
<evidence type="ECO:0000256" key="8">
    <source>
        <dbReference type="ARBA" id="ARBA00022759"/>
    </source>
</evidence>
<dbReference type="InterPro" id="IPR007281">
    <property type="entry name" value="Mre11_DNA-bd"/>
</dbReference>
<keyword evidence="8 16" id="KW-0255">Endonuclease</keyword>
<dbReference type="NCBIfam" id="TIGR00583">
    <property type="entry name" value="mre11"/>
    <property type="match status" value="1"/>
</dbReference>
<dbReference type="AlphaFoldDB" id="A0AAD5Y4S6"/>
<keyword evidence="15 16" id="KW-0469">Meiosis</keyword>
<dbReference type="GO" id="GO:0000723">
    <property type="term" value="P:telomere maintenance"/>
    <property type="evidence" value="ECO:0007669"/>
    <property type="project" value="TreeGrafter"/>
</dbReference>
<evidence type="ECO:0000256" key="5">
    <source>
        <dbReference type="ARBA" id="ARBA00022454"/>
    </source>
</evidence>
<keyword evidence="5" id="KW-0158">Chromosome</keyword>
<keyword evidence="14 16" id="KW-0539">Nucleus</keyword>
<evidence type="ECO:0000313" key="21">
    <source>
        <dbReference type="EMBL" id="KAJ3258944.1"/>
    </source>
</evidence>
<name>A0AAD5Y4S6_9FUNG</name>
<comment type="subcellular location">
    <subcellularLocation>
        <location evidence="3">Chromosome</location>
    </subcellularLocation>
    <subcellularLocation>
        <location evidence="2 16">Nucleus</location>
    </subcellularLocation>
</comment>
<evidence type="ECO:0000256" key="1">
    <source>
        <dbReference type="ARBA" id="ARBA00001936"/>
    </source>
</evidence>
<dbReference type="Gene3D" id="3.60.21.10">
    <property type="match status" value="1"/>
</dbReference>
<evidence type="ECO:0000256" key="10">
    <source>
        <dbReference type="ARBA" id="ARBA00022801"/>
    </source>
</evidence>
<evidence type="ECO:0000256" key="4">
    <source>
        <dbReference type="ARBA" id="ARBA00009028"/>
    </source>
</evidence>
<dbReference type="GO" id="GO:0007095">
    <property type="term" value="P:mitotic G2 DNA damage checkpoint signaling"/>
    <property type="evidence" value="ECO:0007669"/>
    <property type="project" value="TreeGrafter"/>
</dbReference>
<evidence type="ECO:0000256" key="6">
    <source>
        <dbReference type="ARBA" id="ARBA00022722"/>
    </source>
</evidence>
<dbReference type="InterPro" id="IPR038487">
    <property type="entry name" value="Mre11_capping_dom"/>
</dbReference>
<keyword evidence="9 16" id="KW-0227">DNA damage</keyword>
<evidence type="ECO:0000256" key="14">
    <source>
        <dbReference type="ARBA" id="ARBA00023242"/>
    </source>
</evidence>
<keyword evidence="7" id="KW-0479">Metal-binding</keyword>
<evidence type="ECO:0000256" key="12">
    <source>
        <dbReference type="ARBA" id="ARBA00023204"/>
    </source>
</evidence>
<evidence type="ECO:0000256" key="17">
    <source>
        <dbReference type="PIRSR" id="PIRSR000882-1"/>
    </source>
</evidence>
<feature type="compositionally biased region" description="Acidic residues" evidence="19">
    <location>
        <begin position="530"/>
        <end position="542"/>
    </location>
</feature>
<dbReference type="GO" id="GO:0000014">
    <property type="term" value="F:single-stranded DNA endodeoxyribonuclease activity"/>
    <property type="evidence" value="ECO:0007669"/>
    <property type="project" value="TreeGrafter"/>
</dbReference>
<keyword evidence="12 16" id="KW-0234">DNA repair</keyword>
<evidence type="ECO:0000256" key="19">
    <source>
        <dbReference type="SAM" id="MobiDB-lite"/>
    </source>
</evidence>
<reference evidence="21" key="1">
    <citation type="submission" date="2020-05" db="EMBL/GenBank/DDBJ databases">
        <title>Phylogenomic resolution of chytrid fungi.</title>
        <authorList>
            <person name="Stajich J.E."/>
            <person name="Amses K."/>
            <person name="Simmons R."/>
            <person name="Seto K."/>
            <person name="Myers J."/>
            <person name="Bonds A."/>
            <person name="Quandt C.A."/>
            <person name="Barry K."/>
            <person name="Liu P."/>
            <person name="Grigoriev I."/>
            <person name="Longcore J.E."/>
            <person name="James T.Y."/>
        </authorList>
    </citation>
    <scope>NUCLEOTIDE SEQUENCE</scope>
    <source>
        <strain evidence="21">PLAUS21</strain>
    </source>
</reference>
<evidence type="ECO:0000256" key="11">
    <source>
        <dbReference type="ARBA" id="ARBA00022839"/>
    </source>
</evidence>
<dbReference type="PIRSF" id="PIRSF000882">
    <property type="entry name" value="DSB_repair_MRE11"/>
    <property type="match status" value="1"/>
</dbReference>
<evidence type="ECO:0000256" key="18">
    <source>
        <dbReference type="RuleBase" id="RU003447"/>
    </source>
</evidence>
<sequence>MEQDPIRCNDSFQTFEEILKLAVAHKVDFILLGGDLFHENKPSRKSLFNCMTLIRQYCFGDGECHVEFLSDQSVNFSNRFGTVNYQDPNYNVKIPIFSIHGNHDDPSGDGNLCALDLLSVSGLINYFGKQTQVDDIEINPLLMRKGDSRLAIYGLGNIRDERLHRTFEKQKVKMLRPVEDTDDWFNLFVIHQNRIAHSQKNYIPDRFLDSFLNLCLWGHEHECLIEPQESVNNFFITQPGSSIATSLSEGESAQKHIGILKITGQEFQLEKIKLKTVRPFVMDNVELSKVDGLDPGDKDSVALFLRRKVSKMIIKAKQQWLELNSDKQESDFPKPLIRLRVEYSEGFTTFNPQRFGQNFVETVANPKDILQFYRKKAPRAKKVAANPQDILDIESFLPENIEETVVEDFIADYLNAHKLEIIPENEFTDVIEDFIQKQDKEVISTFIDDTIAKTREMIELNGELEIPRLKRIIHNIKEQRKEEYSKQEQDDFEDEEYVYVNEDEKKKQVKKAAPVKARPKSTRGKKTRDSDEDVDMSEENEEVAPKKRKTMEVNSQTRKRARKAPVEEIEPAVPEKPIQRSKSKRLIVEEDEEMKPILEPKVEPEVEPPKRKGRLLPTSFSASGTKKKKAVRQSTLNFTPSQR</sequence>
<evidence type="ECO:0000256" key="7">
    <source>
        <dbReference type="ARBA" id="ARBA00022723"/>
    </source>
</evidence>
<dbReference type="GO" id="GO:0097552">
    <property type="term" value="P:mitochondrial double-strand break repair via homologous recombination"/>
    <property type="evidence" value="ECO:0007669"/>
    <property type="project" value="TreeGrafter"/>
</dbReference>
<keyword evidence="6 16" id="KW-0540">Nuclease</keyword>
<comment type="cofactor">
    <cofactor evidence="1 16">
        <name>Mn(2+)</name>
        <dbReference type="ChEBI" id="CHEBI:29035"/>
    </cofactor>
</comment>
<organism evidence="21 22">
    <name type="scientific">Boothiomyces macroporosus</name>
    <dbReference type="NCBI Taxonomy" id="261099"/>
    <lineage>
        <taxon>Eukaryota</taxon>
        <taxon>Fungi</taxon>
        <taxon>Fungi incertae sedis</taxon>
        <taxon>Chytridiomycota</taxon>
        <taxon>Chytridiomycota incertae sedis</taxon>
        <taxon>Chytridiomycetes</taxon>
        <taxon>Rhizophydiales</taxon>
        <taxon>Terramycetaceae</taxon>
        <taxon>Boothiomyces</taxon>
    </lineage>
</organism>
<keyword evidence="22" id="KW-1185">Reference proteome</keyword>
<keyword evidence="11 16" id="KW-0269">Exonuclease</keyword>
<feature type="region of interest" description="Disordered" evidence="19">
    <location>
        <begin position="508"/>
        <end position="643"/>
    </location>
</feature>
<feature type="active site" description="Proton donor" evidence="17">
    <location>
        <position position="103"/>
    </location>
</feature>
<dbReference type="InterPro" id="IPR029052">
    <property type="entry name" value="Metallo-depent_PP-like"/>
</dbReference>
<evidence type="ECO:0000313" key="22">
    <source>
        <dbReference type="Proteomes" id="UP001210925"/>
    </source>
</evidence>
<feature type="compositionally biased region" description="Basic and acidic residues" evidence="19">
    <location>
        <begin position="594"/>
        <end position="610"/>
    </location>
</feature>
<evidence type="ECO:0000256" key="15">
    <source>
        <dbReference type="ARBA" id="ARBA00023254"/>
    </source>
</evidence>
<keyword evidence="10 16" id="KW-0378">Hydrolase</keyword>
<dbReference type="InterPro" id="IPR003701">
    <property type="entry name" value="Mre11"/>
</dbReference>
<proteinExistence type="inferred from homology"/>
<feature type="domain" description="Mre11 DNA-binding" evidence="20">
    <location>
        <begin position="267"/>
        <end position="434"/>
    </location>
</feature>
<dbReference type="CDD" id="cd00840">
    <property type="entry name" value="MPP_Mre11_N"/>
    <property type="match status" value="1"/>
</dbReference>
<evidence type="ECO:0000259" key="20">
    <source>
        <dbReference type="SMART" id="SM01347"/>
    </source>
</evidence>
<dbReference type="FunFam" id="3.60.21.10:FF:000011">
    <property type="entry name" value="Double-strand break repair protein"/>
    <property type="match status" value="1"/>
</dbReference>